<evidence type="ECO:0000313" key="2">
    <source>
        <dbReference type="Proteomes" id="UP000322667"/>
    </source>
</evidence>
<dbReference type="EMBL" id="CM017633">
    <property type="protein sequence ID" value="TYH46602.1"/>
    <property type="molecule type" value="Genomic_DNA"/>
</dbReference>
<dbReference type="AlphaFoldDB" id="A0A5D2IVZ7"/>
<protein>
    <submittedName>
        <fullName evidence="1">Uncharacterized protein</fullName>
    </submittedName>
</protein>
<dbReference type="Proteomes" id="UP000322667">
    <property type="component" value="Chromosome D11"/>
</dbReference>
<reference evidence="1 2" key="1">
    <citation type="submission" date="2019-07" db="EMBL/GenBank/DDBJ databases">
        <title>WGS assembly of Gossypium tomentosum.</title>
        <authorList>
            <person name="Chen Z.J."/>
            <person name="Sreedasyam A."/>
            <person name="Ando A."/>
            <person name="Song Q."/>
            <person name="De L."/>
            <person name="Hulse-Kemp A."/>
            <person name="Ding M."/>
            <person name="Ye W."/>
            <person name="Kirkbride R."/>
            <person name="Jenkins J."/>
            <person name="Plott C."/>
            <person name="Lovell J."/>
            <person name="Lin Y.-M."/>
            <person name="Vaughn R."/>
            <person name="Liu B."/>
            <person name="Li W."/>
            <person name="Simpson S."/>
            <person name="Scheffler B."/>
            <person name="Saski C."/>
            <person name="Grover C."/>
            <person name="Hu G."/>
            <person name="Conover J."/>
            <person name="Carlson J."/>
            <person name="Shu S."/>
            <person name="Boston L."/>
            <person name="Williams M."/>
            <person name="Peterson D."/>
            <person name="Mcgee K."/>
            <person name="Jones D."/>
            <person name="Wendel J."/>
            <person name="Stelly D."/>
            <person name="Grimwood J."/>
            <person name="Schmutz J."/>
        </authorList>
    </citation>
    <scope>NUCLEOTIDE SEQUENCE [LARGE SCALE GENOMIC DNA]</scope>
    <source>
        <strain evidence="1">7179.01</strain>
    </source>
</reference>
<sequence>MKDHIFIRYFSRDYLYPISLENKCGKHDGTKNLRTTDCLDQECYQLELSFISVHCRLVKVKKCGVRIVYEKDLEEIQELHSSQCCAKDGSIGNGSLMKRKHNINEEMNEGPQPKLIKKFNSIMGRLGKNH</sequence>
<evidence type="ECO:0000313" key="1">
    <source>
        <dbReference type="EMBL" id="TYH46602.1"/>
    </source>
</evidence>
<accession>A0A5D2IVZ7</accession>
<keyword evidence="2" id="KW-1185">Reference proteome</keyword>
<name>A0A5D2IVZ7_GOSTO</name>
<gene>
    <name evidence="1" type="ORF">ES332_D11G349000v1</name>
</gene>
<proteinExistence type="predicted"/>
<organism evidence="1 2">
    <name type="scientific">Gossypium tomentosum</name>
    <name type="common">Hawaiian cotton</name>
    <name type="synonym">Gossypium sandvicense</name>
    <dbReference type="NCBI Taxonomy" id="34277"/>
    <lineage>
        <taxon>Eukaryota</taxon>
        <taxon>Viridiplantae</taxon>
        <taxon>Streptophyta</taxon>
        <taxon>Embryophyta</taxon>
        <taxon>Tracheophyta</taxon>
        <taxon>Spermatophyta</taxon>
        <taxon>Magnoliopsida</taxon>
        <taxon>eudicotyledons</taxon>
        <taxon>Gunneridae</taxon>
        <taxon>Pentapetalae</taxon>
        <taxon>rosids</taxon>
        <taxon>malvids</taxon>
        <taxon>Malvales</taxon>
        <taxon>Malvaceae</taxon>
        <taxon>Malvoideae</taxon>
        <taxon>Gossypium</taxon>
    </lineage>
</organism>